<feature type="active site" evidence="5">
    <location>
        <position position="108"/>
    </location>
</feature>
<dbReference type="Pfam" id="PF00026">
    <property type="entry name" value="Asp"/>
    <property type="match status" value="2"/>
</dbReference>
<evidence type="ECO:0000259" key="8">
    <source>
        <dbReference type="PROSITE" id="PS51767"/>
    </source>
</evidence>
<organism evidence="9 10">
    <name type="scientific">Fusarium albosuccineum</name>
    <dbReference type="NCBI Taxonomy" id="1237068"/>
    <lineage>
        <taxon>Eukaryota</taxon>
        <taxon>Fungi</taxon>
        <taxon>Dikarya</taxon>
        <taxon>Ascomycota</taxon>
        <taxon>Pezizomycotina</taxon>
        <taxon>Sordariomycetes</taxon>
        <taxon>Hypocreomycetidae</taxon>
        <taxon>Hypocreales</taxon>
        <taxon>Nectriaceae</taxon>
        <taxon>Fusarium</taxon>
        <taxon>Fusarium decemcellulare species complex</taxon>
    </lineage>
</organism>
<evidence type="ECO:0000256" key="2">
    <source>
        <dbReference type="ARBA" id="ARBA00022670"/>
    </source>
</evidence>
<keyword evidence="3 6" id="KW-0064">Aspartyl protease</keyword>
<evidence type="ECO:0000256" key="7">
    <source>
        <dbReference type="SAM" id="SignalP"/>
    </source>
</evidence>
<gene>
    <name evidence="9" type="ORF">FALBO_13917</name>
</gene>
<dbReference type="Gene3D" id="2.40.70.10">
    <property type="entry name" value="Acid Proteases"/>
    <property type="match status" value="2"/>
</dbReference>
<sequence>MKLSPTLLTSVLASITLVSALPTSSPAGHCSVQQVRSKNFKRDGTRALVKAYRKYGVTLPESLSFSDTPQRKRAATGSAVTLPVQNDAEWLTPVQIGNPPKTFQMDFDTGSSDLWVYGEKAAAAGGGQTQFVAKESNTSKQLDGASFQIQYGDGSAAAGHVVKDQVSIGGLAVNQAVEVADEVTDSFLQQQDLDGLVGLAFSSINTVQPEKQKTYFASANAEHGTTLFTADLQQDAAGTYNFGFINMSAFTGKIAYTDVDSSSGLWTFTSSGFAMGNSSMSKTPLTGIADTGTSLLFLPGQVVEAYYSQVQGAQLNQQAGGVVFPCDAQMPDFTFGVGNAGITIPGSFMNFAPIQGQAASGFGKRAGKGNFGPNTVSIEAQASGMCFGGLQSSDSAGINIFGDIALKAAFVVFDGGNSRIGFAKKALPNP</sequence>
<dbReference type="PRINTS" id="PR00792">
    <property type="entry name" value="PEPSIN"/>
</dbReference>
<name>A0A8H4L1C9_9HYPO</name>
<feature type="active site" evidence="5">
    <location>
        <position position="290"/>
    </location>
</feature>
<dbReference type="AlphaFoldDB" id="A0A8H4L1C9"/>
<dbReference type="InterPro" id="IPR033121">
    <property type="entry name" value="PEPTIDASE_A1"/>
</dbReference>
<evidence type="ECO:0000256" key="4">
    <source>
        <dbReference type="ARBA" id="ARBA00022801"/>
    </source>
</evidence>
<feature type="signal peptide" evidence="7">
    <location>
        <begin position="1"/>
        <end position="20"/>
    </location>
</feature>
<dbReference type="PANTHER" id="PTHR47966:SF2">
    <property type="entry name" value="ASPERGILLOPEPSIN-1-RELATED"/>
    <property type="match status" value="1"/>
</dbReference>
<evidence type="ECO:0000256" key="6">
    <source>
        <dbReference type="RuleBase" id="RU000454"/>
    </source>
</evidence>
<dbReference type="GO" id="GO:0006508">
    <property type="term" value="P:proteolysis"/>
    <property type="evidence" value="ECO:0007669"/>
    <property type="project" value="UniProtKB-KW"/>
</dbReference>
<dbReference type="OrthoDB" id="2747330at2759"/>
<comment type="caution">
    <text evidence="9">The sequence shown here is derived from an EMBL/GenBank/DDBJ whole genome shotgun (WGS) entry which is preliminary data.</text>
</comment>
<dbReference type="InterPro" id="IPR001969">
    <property type="entry name" value="Aspartic_peptidase_AS"/>
</dbReference>
<dbReference type="EMBL" id="JAADYS010002197">
    <property type="protein sequence ID" value="KAF4459328.1"/>
    <property type="molecule type" value="Genomic_DNA"/>
</dbReference>
<dbReference type="PANTHER" id="PTHR47966">
    <property type="entry name" value="BETA-SITE APP-CLEAVING ENZYME, ISOFORM A-RELATED"/>
    <property type="match status" value="1"/>
</dbReference>
<dbReference type="PROSITE" id="PS00141">
    <property type="entry name" value="ASP_PROTEASE"/>
    <property type="match status" value="1"/>
</dbReference>
<reference evidence="9 10" key="1">
    <citation type="submission" date="2020-01" db="EMBL/GenBank/DDBJ databases">
        <title>Identification and distribution of gene clusters putatively required for synthesis of sphingolipid metabolism inhibitors in phylogenetically diverse species of the filamentous fungus Fusarium.</title>
        <authorList>
            <person name="Kim H.-S."/>
            <person name="Busman M."/>
            <person name="Brown D.W."/>
            <person name="Divon H."/>
            <person name="Uhlig S."/>
            <person name="Proctor R.H."/>
        </authorList>
    </citation>
    <scope>NUCLEOTIDE SEQUENCE [LARGE SCALE GENOMIC DNA]</scope>
    <source>
        <strain evidence="9 10">NRRL 20459</strain>
    </source>
</reference>
<keyword evidence="7" id="KW-0732">Signal</keyword>
<dbReference type="InterPro" id="IPR001461">
    <property type="entry name" value="Aspartic_peptidase_A1"/>
</dbReference>
<evidence type="ECO:0000256" key="1">
    <source>
        <dbReference type="ARBA" id="ARBA00007447"/>
    </source>
</evidence>
<dbReference type="InterPro" id="IPR034163">
    <property type="entry name" value="Aspergillopepsin-like_cat_dom"/>
</dbReference>
<feature type="domain" description="Peptidase A1" evidence="8">
    <location>
        <begin position="90"/>
        <end position="423"/>
    </location>
</feature>
<dbReference type="CDD" id="cd06097">
    <property type="entry name" value="Aspergillopepsin_like"/>
    <property type="match status" value="1"/>
</dbReference>
<accession>A0A8H4L1C9</accession>
<keyword evidence="4 6" id="KW-0378">Hydrolase</keyword>
<evidence type="ECO:0000313" key="10">
    <source>
        <dbReference type="Proteomes" id="UP000554235"/>
    </source>
</evidence>
<evidence type="ECO:0000256" key="3">
    <source>
        <dbReference type="ARBA" id="ARBA00022750"/>
    </source>
</evidence>
<evidence type="ECO:0000313" key="9">
    <source>
        <dbReference type="EMBL" id="KAF4459328.1"/>
    </source>
</evidence>
<proteinExistence type="inferred from homology"/>
<protein>
    <submittedName>
        <fullName evidence="9">Endothiapepsin</fullName>
    </submittedName>
</protein>
<keyword evidence="10" id="KW-1185">Reference proteome</keyword>
<evidence type="ECO:0000256" key="5">
    <source>
        <dbReference type="PIRSR" id="PIRSR601461-1"/>
    </source>
</evidence>
<dbReference type="Proteomes" id="UP000554235">
    <property type="component" value="Unassembled WGS sequence"/>
</dbReference>
<comment type="similarity">
    <text evidence="1 6">Belongs to the peptidase A1 family.</text>
</comment>
<dbReference type="SUPFAM" id="SSF50630">
    <property type="entry name" value="Acid proteases"/>
    <property type="match status" value="1"/>
</dbReference>
<feature type="chain" id="PRO_5034687631" evidence="7">
    <location>
        <begin position="21"/>
        <end position="430"/>
    </location>
</feature>
<dbReference type="FunFam" id="2.40.70.10:FF:000026">
    <property type="entry name" value="Endothiapepsin"/>
    <property type="match status" value="1"/>
</dbReference>
<dbReference type="PROSITE" id="PS51767">
    <property type="entry name" value="PEPTIDASE_A1"/>
    <property type="match status" value="1"/>
</dbReference>
<dbReference type="GO" id="GO:0004190">
    <property type="term" value="F:aspartic-type endopeptidase activity"/>
    <property type="evidence" value="ECO:0007669"/>
    <property type="project" value="UniProtKB-KW"/>
</dbReference>
<dbReference type="InterPro" id="IPR021109">
    <property type="entry name" value="Peptidase_aspartic_dom_sf"/>
</dbReference>
<keyword evidence="2 6" id="KW-0645">Protease</keyword>